<evidence type="ECO:0000256" key="7">
    <source>
        <dbReference type="ARBA" id="ARBA00041350"/>
    </source>
</evidence>
<evidence type="ECO:0000256" key="5">
    <source>
        <dbReference type="ARBA" id="ARBA00022833"/>
    </source>
</evidence>
<keyword evidence="4 9" id="KW-0863">Zinc-finger</keyword>
<dbReference type="SUPFAM" id="SSF57850">
    <property type="entry name" value="RING/U-box"/>
    <property type="match status" value="1"/>
</dbReference>
<evidence type="ECO:0000256" key="4">
    <source>
        <dbReference type="ARBA" id="ARBA00022771"/>
    </source>
</evidence>
<proteinExistence type="predicted"/>
<dbReference type="SMART" id="SM00184">
    <property type="entry name" value="RING"/>
    <property type="match status" value="1"/>
</dbReference>
<organism evidence="11 12">
    <name type="scientific">Salmo trutta</name>
    <name type="common">Brown trout</name>
    <dbReference type="NCBI Taxonomy" id="8032"/>
    <lineage>
        <taxon>Eukaryota</taxon>
        <taxon>Metazoa</taxon>
        <taxon>Chordata</taxon>
        <taxon>Craniata</taxon>
        <taxon>Vertebrata</taxon>
        <taxon>Euteleostomi</taxon>
        <taxon>Actinopterygii</taxon>
        <taxon>Neopterygii</taxon>
        <taxon>Teleostei</taxon>
        <taxon>Protacanthopterygii</taxon>
        <taxon>Salmoniformes</taxon>
        <taxon>Salmonidae</taxon>
        <taxon>Salmoninae</taxon>
        <taxon>Salmo</taxon>
    </lineage>
</organism>
<dbReference type="InterPro" id="IPR017907">
    <property type="entry name" value="Znf_RING_CS"/>
</dbReference>
<dbReference type="AlphaFoldDB" id="A0A673W5L4"/>
<dbReference type="GO" id="GO:0000209">
    <property type="term" value="P:protein polyubiquitination"/>
    <property type="evidence" value="ECO:0007669"/>
    <property type="project" value="TreeGrafter"/>
</dbReference>
<evidence type="ECO:0000256" key="2">
    <source>
        <dbReference type="ARBA" id="ARBA00022490"/>
    </source>
</evidence>
<name>A0A673W5L4_SALTR</name>
<dbReference type="InterPro" id="IPR008598">
    <property type="entry name" value="Di19_Zn-bd"/>
</dbReference>
<reference evidence="11" key="1">
    <citation type="submission" date="2025-08" db="UniProtKB">
        <authorList>
            <consortium name="Ensembl"/>
        </authorList>
    </citation>
    <scope>IDENTIFICATION</scope>
</reference>
<dbReference type="InterPro" id="IPR051438">
    <property type="entry name" value="RNF_E3_ubiq-protein_ligase"/>
</dbReference>
<dbReference type="GO" id="GO:0005737">
    <property type="term" value="C:cytoplasm"/>
    <property type="evidence" value="ECO:0007669"/>
    <property type="project" value="UniProtKB-SubCell"/>
</dbReference>
<evidence type="ECO:0000256" key="9">
    <source>
        <dbReference type="PROSITE-ProRule" id="PRU00175"/>
    </source>
</evidence>
<keyword evidence="12" id="KW-1185">Reference proteome</keyword>
<dbReference type="GO" id="GO:0008270">
    <property type="term" value="F:zinc ion binding"/>
    <property type="evidence" value="ECO:0007669"/>
    <property type="project" value="UniProtKB-KW"/>
</dbReference>
<protein>
    <recommendedName>
        <fullName evidence="6">E3 ubiquitin-protein ligase RNF166</fullName>
    </recommendedName>
    <alternativeName>
        <fullName evidence="8">RING finger protein 166</fullName>
    </alternativeName>
    <alternativeName>
        <fullName evidence="7">RING-type E3 ubiquitin transferase RNF166</fullName>
    </alternativeName>
</protein>
<dbReference type="Proteomes" id="UP000472277">
    <property type="component" value="Chromosome 4"/>
</dbReference>
<dbReference type="Pfam" id="PF13923">
    <property type="entry name" value="zf-C3HC4_2"/>
    <property type="match status" value="1"/>
</dbReference>
<keyword evidence="2" id="KW-0963">Cytoplasm</keyword>
<dbReference type="GO" id="GO:0006511">
    <property type="term" value="P:ubiquitin-dependent protein catabolic process"/>
    <property type="evidence" value="ECO:0007669"/>
    <property type="project" value="TreeGrafter"/>
</dbReference>
<accession>A0A673W5L4</accession>
<reference evidence="11" key="2">
    <citation type="submission" date="2025-09" db="UniProtKB">
        <authorList>
            <consortium name="Ensembl"/>
        </authorList>
    </citation>
    <scope>IDENTIFICATION</scope>
</reference>
<dbReference type="Ensembl" id="ENSSTUT00000004493.1">
    <property type="protein sequence ID" value="ENSSTUP00000004238.1"/>
    <property type="gene ID" value="ENSSTUG00000002113.1"/>
</dbReference>
<keyword evidence="5" id="KW-0862">Zinc</keyword>
<dbReference type="PANTHER" id="PTHR46016:SF4">
    <property type="entry name" value="E3 UBIQUITIN-PROTEIN LIGASE RNF166"/>
    <property type="match status" value="1"/>
</dbReference>
<evidence type="ECO:0000256" key="6">
    <source>
        <dbReference type="ARBA" id="ARBA00039320"/>
    </source>
</evidence>
<dbReference type="PROSITE" id="PS50089">
    <property type="entry name" value="ZF_RING_2"/>
    <property type="match status" value="1"/>
</dbReference>
<dbReference type="PANTHER" id="PTHR46016">
    <property type="entry name" value="ZINC FINGER, RING/FYVE/PHD-TYPE"/>
    <property type="match status" value="1"/>
</dbReference>
<evidence type="ECO:0000256" key="8">
    <source>
        <dbReference type="ARBA" id="ARBA00041621"/>
    </source>
</evidence>
<dbReference type="GeneTree" id="ENSGT00950000182909"/>
<evidence type="ECO:0000259" key="10">
    <source>
        <dbReference type="PROSITE" id="PS50089"/>
    </source>
</evidence>
<feature type="domain" description="RING-type" evidence="10">
    <location>
        <begin position="16"/>
        <end position="55"/>
    </location>
</feature>
<dbReference type="InParanoid" id="A0A673W5L4"/>
<evidence type="ECO:0000313" key="12">
    <source>
        <dbReference type="Proteomes" id="UP000472277"/>
    </source>
</evidence>
<dbReference type="Pfam" id="PF05605">
    <property type="entry name" value="zf-Di19"/>
    <property type="match status" value="1"/>
</dbReference>
<dbReference type="PROSITE" id="PS00518">
    <property type="entry name" value="ZF_RING_1"/>
    <property type="match status" value="1"/>
</dbReference>
<comment type="subcellular location">
    <subcellularLocation>
        <location evidence="1">Cytoplasm</location>
    </subcellularLocation>
</comment>
<evidence type="ECO:0000256" key="3">
    <source>
        <dbReference type="ARBA" id="ARBA00022723"/>
    </source>
</evidence>
<dbReference type="Gene3D" id="3.30.40.10">
    <property type="entry name" value="Zinc/RING finger domain, C3HC4 (zinc finger)"/>
    <property type="match status" value="1"/>
</dbReference>
<evidence type="ECO:0000256" key="1">
    <source>
        <dbReference type="ARBA" id="ARBA00004496"/>
    </source>
</evidence>
<keyword evidence="3" id="KW-0479">Metal-binding</keyword>
<dbReference type="InterPro" id="IPR013083">
    <property type="entry name" value="Znf_RING/FYVE/PHD"/>
</dbReference>
<gene>
    <name evidence="11" type="primary">LOC115192300</name>
</gene>
<sequence length="207" mass="22689">MAHSAAGLQTPSEDECPICMSTLMDPHHPAACSHVFCRQCLTRSLKWLPHCPVCRAKAQVDDIKPAGATVVTVQTRTTVIRLDQPLSGLMGLSTPATRPVTGYIQSAAVRTFVCPICQESGLNEQDLVGHCNDNHHYNNSPVVCPVCVSLPHGNPNQISRNFIRHLNLRHCYYAEDYTAKTTAFNISSEASIIIKTPSFMDVIAQFS</sequence>
<dbReference type="GO" id="GO:0061630">
    <property type="term" value="F:ubiquitin protein ligase activity"/>
    <property type="evidence" value="ECO:0007669"/>
    <property type="project" value="TreeGrafter"/>
</dbReference>
<dbReference type="InterPro" id="IPR001841">
    <property type="entry name" value="Znf_RING"/>
</dbReference>
<evidence type="ECO:0000313" key="11">
    <source>
        <dbReference type="Ensembl" id="ENSSTUP00000004238.1"/>
    </source>
</evidence>